<evidence type="ECO:0000313" key="2">
    <source>
        <dbReference type="EMBL" id="GGT99180.1"/>
    </source>
</evidence>
<evidence type="ECO:0000313" key="1">
    <source>
        <dbReference type="EMBL" id="BBD71785.1"/>
    </source>
</evidence>
<evidence type="ECO:0008006" key="4">
    <source>
        <dbReference type="Google" id="ProtNLM"/>
    </source>
</evidence>
<evidence type="ECO:0000313" key="3">
    <source>
        <dbReference type="Proteomes" id="UP000276741"/>
    </source>
</evidence>
<dbReference type="Proteomes" id="UP000276741">
    <property type="component" value="Chromosome"/>
</dbReference>
<dbReference type="EMBL" id="AP018553">
    <property type="protein sequence ID" value="BBD71785.1"/>
    <property type="molecule type" value="Genomic_DNA"/>
</dbReference>
<dbReference type="GO" id="GO:0015986">
    <property type="term" value="P:proton motive force-driven ATP synthesis"/>
    <property type="evidence" value="ECO:0007669"/>
    <property type="project" value="InterPro"/>
</dbReference>
<reference evidence="2" key="4">
    <citation type="submission" date="2020-09" db="EMBL/GenBank/DDBJ databases">
        <authorList>
            <person name="Sun Q."/>
            <person name="Ohkuma M."/>
        </authorList>
    </citation>
    <scope>NUCLEOTIDE SEQUENCE</scope>
    <source>
        <strain evidence="2">JCM 31740</strain>
    </source>
</reference>
<dbReference type="InterPro" id="IPR012508">
    <property type="entry name" value="ATPase_A1-cplx_e-su"/>
</dbReference>
<dbReference type="GeneID" id="38665664"/>
<accession>A0A348B0T3</accession>
<reference evidence="1" key="3">
    <citation type="journal article" date="2019" name="BMC Res. Notes">
        <title>Complete genome sequence of the Sulfodiicoccus acidiphilus strain HS-1T, the first crenarchaeon that lacks polB3, isolated from an acidic hot spring in Ohwaku-dani, Hakone, Japan.</title>
        <authorList>
            <person name="Sakai H.D."/>
            <person name="Kurosawa N."/>
        </authorList>
    </citation>
    <scope>NUCLEOTIDE SEQUENCE</scope>
    <source>
        <strain evidence="1">HS-1</strain>
    </source>
</reference>
<proteinExistence type="predicted"/>
<dbReference type="GO" id="GO:0033178">
    <property type="term" value="C:proton-transporting two-sector ATPase complex, catalytic domain"/>
    <property type="evidence" value="ECO:0007669"/>
    <property type="project" value="InterPro"/>
</dbReference>
<dbReference type="RefSeq" id="WP_126449107.1">
    <property type="nucleotide sequence ID" value="NZ_AP018553.1"/>
</dbReference>
<sequence>MGDYVDYVKKVLDEKKSDIVAQIEAEYRRILERKIKELERIKQESTV</sequence>
<dbReference type="GO" id="GO:0042626">
    <property type="term" value="F:ATPase-coupled transmembrane transporter activity"/>
    <property type="evidence" value="ECO:0007669"/>
    <property type="project" value="InterPro"/>
</dbReference>
<dbReference type="AlphaFoldDB" id="A0A348B0T3"/>
<dbReference type="Proteomes" id="UP000616143">
    <property type="component" value="Unassembled WGS sequence"/>
</dbReference>
<protein>
    <recommendedName>
        <fullName evidence="4">ATPase</fullName>
    </recommendedName>
</protein>
<gene>
    <name evidence="2" type="ORF">GCM10007116_15670</name>
    <name evidence="1" type="ORF">HS1genome_0174</name>
</gene>
<dbReference type="EMBL" id="BMQS01000014">
    <property type="protein sequence ID" value="GGT99180.1"/>
    <property type="molecule type" value="Genomic_DNA"/>
</dbReference>
<dbReference type="KEGG" id="sacd:HS1genome_0174"/>
<organism evidence="1 3">
    <name type="scientific">Sulfodiicoccus acidiphilus</name>
    <dbReference type="NCBI Taxonomy" id="1670455"/>
    <lineage>
        <taxon>Archaea</taxon>
        <taxon>Thermoproteota</taxon>
        <taxon>Thermoprotei</taxon>
        <taxon>Sulfolobales</taxon>
        <taxon>Sulfolobaceae</taxon>
        <taxon>Sulfodiicoccus</taxon>
    </lineage>
</organism>
<reference evidence="3" key="2">
    <citation type="submission" date="2018-04" db="EMBL/GenBank/DDBJ databases">
        <title>Complete genome sequence of Sulfodiicoccus acidiphilus strain HS-1.</title>
        <authorList>
            <person name="Sakai H.D."/>
            <person name="Kurosawa N."/>
        </authorList>
    </citation>
    <scope>NUCLEOTIDE SEQUENCE [LARGE SCALE GENOMIC DNA]</scope>
    <source>
        <strain evidence="3">HS-1</strain>
    </source>
</reference>
<dbReference type="Pfam" id="PF08112">
    <property type="entry name" value="ATP-synt_E_2"/>
    <property type="match status" value="1"/>
</dbReference>
<reference evidence="2" key="1">
    <citation type="journal article" date="2014" name="Int. J. Syst. Evol. Microbiol.">
        <title>Complete genome sequence of Corynebacterium casei LMG S-19264T (=DSM 44701T), isolated from a smear-ripened cheese.</title>
        <authorList>
            <consortium name="US DOE Joint Genome Institute (JGI-PGF)"/>
            <person name="Walter F."/>
            <person name="Albersmeier A."/>
            <person name="Kalinowski J."/>
            <person name="Ruckert C."/>
        </authorList>
    </citation>
    <scope>NUCLEOTIDE SEQUENCE</scope>
    <source>
        <strain evidence="2">JCM 31740</strain>
    </source>
</reference>
<keyword evidence="3" id="KW-1185">Reference proteome</keyword>
<name>A0A348B0T3_9CREN</name>